<evidence type="ECO:0000256" key="6">
    <source>
        <dbReference type="ARBA" id="ARBA00058212"/>
    </source>
</evidence>
<evidence type="ECO:0000256" key="5">
    <source>
        <dbReference type="ARBA" id="ARBA00051131"/>
    </source>
</evidence>
<sequence>MRIAVLTLSDRSYAGIRSDQSGPMAVKMLEEAFAGSSIEVAILPDDRTAIREKLLESSANGYSDLIVTTGGTGLAPRDVTPEATRDVLEREIPGMSEAARAAGLLKTPHAMLSRGVCGTRGKTLIINLPGSPKAVADHLSLLIPVIRHALDLLSGYTEVCDASPMVQSIPIEE</sequence>
<dbReference type="InterPro" id="IPR008284">
    <property type="entry name" value="MoCF_biosynth_CS"/>
</dbReference>
<organism evidence="8 9">
    <name type="scientific">Leptospirillum ferrooxidans (strain C2-3)</name>
    <dbReference type="NCBI Taxonomy" id="1162668"/>
    <lineage>
        <taxon>Bacteria</taxon>
        <taxon>Pseudomonadati</taxon>
        <taxon>Nitrospirota</taxon>
        <taxon>Nitrospiria</taxon>
        <taxon>Nitrospirales</taxon>
        <taxon>Nitrospiraceae</taxon>
        <taxon>Leptospirillum</taxon>
    </lineage>
</organism>
<dbReference type="UniPathway" id="UPA00344"/>
<dbReference type="InterPro" id="IPR051920">
    <property type="entry name" value="MPT_Adenylyltrnsfr/MoaC-Rel"/>
</dbReference>
<evidence type="ECO:0000256" key="2">
    <source>
        <dbReference type="ARBA" id="ARBA00012509"/>
    </source>
</evidence>
<evidence type="ECO:0000313" key="8">
    <source>
        <dbReference type="EMBL" id="BAM06188.1"/>
    </source>
</evidence>
<evidence type="ECO:0000256" key="1">
    <source>
        <dbReference type="ARBA" id="ARBA00005046"/>
    </source>
</evidence>
<dbReference type="STRING" id="1162668.LFE_0470"/>
<evidence type="ECO:0000256" key="3">
    <source>
        <dbReference type="ARBA" id="ARBA00013491"/>
    </source>
</evidence>
<comment type="catalytic activity">
    <reaction evidence="5">
        <text>molybdopterin + ATP + H(+) = adenylyl-molybdopterin + diphosphate</text>
        <dbReference type="Rhea" id="RHEA:31331"/>
        <dbReference type="ChEBI" id="CHEBI:15378"/>
        <dbReference type="ChEBI" id="CHEBI:30616"/>
        <dbReference type="ChEBI" id="CHEBI:33019"/>
        <dbReference type="ChEBI" id="CHEBI:58698"/>
        <dbReference type="ChEBI" id="CHEBI:62727"/>
        <dbReference type="EC" id="2.7.7.75"/>
    </reaction>
</comment>
<proteinExistence type="predicted"/>
<dbReference type="EMBL" id="AP012342">
    <property type="protein sequence ID" value="BAM06188.1"/>
    <property type="molecule type" value="Genomic_DNA"/>
</dbReference>
<dbReference type="InterPro" id="IPR001453">
    <property type="entry name" value="MoaB/Mog_dom"/>
</dbReference>
<reference evidence="8 9" key="1">
    <citation type="journal article" date="2012" name="J. Bacteriol.">
        <title>Complete Genome Sequence of Leptospirillum ferrooxidans Strain C2-3, Isolated from a Fresh Volcanic Ash Deposit on the Island of Miyake, Japan.</title>
        <authorList>
            <person name="Fujimura R."/>
            <person name="Sato Y."/>
            <person name="Nishizawa T."/>
            <person name="Oshima K."/>
            <person name="Kim S.-W."/>
            <person name="Hattori M."/>
            <person name="Kamijo T."/>
            <person name="Ohta H."/>
        </authorList>
    </citation>
    <scope>NUCLEOTIDE SEQUENCE [LARGE SCALE GENOMIC DNA]</scope>
    <source>
        <strain evidence="8 9">C2-3</strain>
    </source>
</reference>
<dbReference type="eggNOG" id="COG0521">
    <property type="taxonomic scope" value="Bacteria"/>
</dbReference>
<comment type="pathway">
    <text evidence="1">Cofactor biosynthesis; molybdopterin biosynthesis.</text>
</comment>
<dbReference type="SUPFAM" id="SSF53218">
    <property type="entry name" value="Molybdenum cofactor biosynthesis proteins"/>
    <property type="match status" value="1"/>
</dbReference>
<dbReference type="PANTHER" id="PTHR43764:SF1">
    <property type="entry name" value="MOLYBDOPTERIN MOLYBDOTRANSFERASE"/>
    <property type="match status" value="1"/>
</dbReference>
<dbReference type="Pfam" id="PF00994">
    <property type="entry name" value="MoCF_biosynth"/>
    <property type="match status" value="1"/>
</dbReference>
<reference evidence="9" key="2">
    <citation type="submission" date="2012-03" db="EMBL/GenBank/DDBJ databases">
        <title>The complete genome sequence of the pioneer microbe on fresh volcanic deposit, Leptospirillum ferrooxidans strain C2-3.</title>
        <authorList>
            <person name="Fujimura R."/>
            <person name="Sato Y."/>
            <person name="Nishizawa T."/>
            <person name="Nanba K."/>
            <person name="Oshima K."/>
            <person name="Hattori M."/>
            <person name="Kamijo T."/>
            <person name="Ohta H."/>
        </authorList>
    </citation>
    <scope>NUCLEOTIDE SEQUENCE [LARGE SCALE GENOMIC DNA]</scope>
    <source>
        <strain evidence="9">C2-3</strain>
    </source>
</reference>
<dbReference type="InterPro" id="IPR036425">
    <property type="entry name" value="MoaB/Mog-like_dom_sf"/>
</dbReference>
<dbReference type="CDD" id="cd00886">
    <property type="entry name" value="MogA_MoaB"/>
    <property type="match status" value="1"/>
</dbReference>
<dbReference type="OrthoDB" id="9784492at2"/>
<dbReference type="Proteomes" id="UP000007382">
    <property type="component" value="Chromosome"/>
</dbReference>
<keyword evidence="4" id="KW-0501">Molybdenum cofactor biosynthesis</keyword>
<dbReference type="EC" id="2.7.7.75" evidence="2"/>
<dbReference type="GO" id="GO:0006777">
    <property type="term" value="P:Mo-molybdopterin cofactor biosynthetic process"/>
    <property type="evidence" value="ECO:0007669"/>
    <property type="project" value="UniProtKB-KW"/>
</dbReference>
<dbReference type="PATRIC" id="fig|1162668.3.peg.552"/>
<comment type="function">
    <text evidence="6">Catalyzes the adenylation of molybdopterin as part of the biosynthesis of the molybdenum-cofactor.</text>
</comment>
<dbReference type="NCBIfam" id="TIGR00177">
    <property type="entry name" value="molyb_syn"/>
    <property type="match status" value="1"/>
</dbReference>
<keyword evidence="9" id="KW-1185">Reference proteome</keyword>
<dbReference type="Gene3D" id="3.40.980.10">
    <property type="entry name" value="MoaB/Mog-like domain"/>
    <property type="match status" value="1"/>
</dbReference>
<dbReference type="AlphaFoldDB" id="I0ILN9"/>
<dbReference type="GO" id="GO:0061598">
    <property type="term" value="F:molybdopterin adenylyltransferase activity"/>
    <property type="evidence" value="ECO:0007669"/>
    <property type="project" value="UniProtKB-EC"/>
</dbReference>
<dbReference type="HOGENOM" id="CLU_077358_1_1_0"/>
<name>I0ILN9_LEPFC</name>
<evidence type="ECO:0000313" key="9">
    <source>
        <dbReference type="Proteomes" id="UP000007382"/>
    </source>
</evidence>
<dbReference type="PANTHER" id="PTHR43764">
    <property type="entry name" value="MOLYBDENUM COFACTOR BIOSYNTHESIS"/>
    <property type="match status" value="1"/>
</dbReference>
<gene>
    <name evidence="8" type="ordered locus">LFE_0470</name>
</gene>
<dbReference type="KEGG" id="lfc:LFE_0470"/>
<feature type="domain" description="MoaB/Mog" evidence="7">
    <location>
        <begin position="4"/>
        <end position="149"/>
    </location>
</feature>
<accession>I0ILN9</accession>
<dbReference type="PROSITE" id="PS01078">
    <property type="entry name" value="MOCF_BIOSYNTHESIS_1"/>
    <property type="match status" value="1"/>
</dbReference>
<protein>
    <recommendedName>
        <fullName evidence="3">Molybdopterin adenylyltransferase</fullName>
        <ecNumber evidence="2">2.7.7.75</ecNumber>
    </recommendedName>
</protein>
<evidence type="ECO:0000259" key="7">
    <source>
        <dbReference type="SMART" id="SM00852"/>
    </source>
</evidence>
<dbReference type="RefSeq" id="WP_014448681.1">
    <property type="nucleotide sequence ID" value="NC_017094.1"/>
</dbReference>
<dbReference type="SMART" id="SM00852">
    <property type="entry name" value="MoCF_biosynth"/>
    <property type="match status" value="1"/>
</dbReference>
<evidence type="ECO:0000256" key="4">
    <source>
        <dbReference type="ARBA" id="ARBA00023150"/>
    </source>
</evidence>